<feature type="transmembrane region" description="Helical" evidence="13">
    <location>
        <begin position="734"/>
        <end position="762"/>
    </location>
</feature>
<feature type="transmembrane region" description="Helical" evidence="13">
    <location>
        <begin position="299"/>
        <end position="324"/>
    </location>
</feature>
<dbReference type="InterPro" id="IPR003593">
    <property type="entry name" value="AAA+_ATPase"/>
</dbReference>
<feature type="domain" description="ABC transmembrane type-1" evidence="15">
    <location>
        <begin position="76"/>
        <end position="363"/>
    </location>
</feature>
<evidence type="ECO:0000256" key="12">
    <source>
        <dbReference type="SAM" id="MobiDB-lite"/>
    </source>
</evidence>
<evidence type="ECO:0000259" key="15">
    <source>
        <dbReference type="PROSITE" id="PS50929"/>
    </source>
</evidence>
<dbReference type="PROSITE" id="PS50929">
    <property type="entry name" value="ABC_TM1F"/>
    <property type="match status" value="2"/>
</dbReference>
<dbReference type="InterPro" id="IPR017871">
    <property type="entry name" value="ABC_transporter-like_CS"/>
</dbReference>
<dbReference type="FunFam" id="3.40.50.300:FF:000479">
    <property type="entry name" value="Multidrug resistance protein 1A"/>
    <property type="match status" value="1"/>
</dbReference>
<evidence type="ECO:0000256" key="8">
    <source>
        <dbReference type="ARBA" id="ARBA00022967"/>
    </source>
</evidence>
<evidence type="ECO:0000313" key="16">
    <source>
        <dbReference type="EMBL" id="KAG2221529.1"/>
    </source>
</evidence>
<dbReference type="GO" id="GO:0005524">
    <property type="term" value="F:ATP binding"/>
    <property type="evidence" value="ECO:0007669"/>
    <property type="project" value="UniProtKB-KW"/>
</dbReference>
<keyword evidence="3" id="KW-0813">Transport</keyword>
<dbReference type="PANTHER" id="PTHR43394">
    <property type="entry name" value="ATP-DEPENDENT PERMEASE MDL1, MITOCHONDRIAL"/>
    <property type="match status" value="1"/>
</dbReference>
<evidence type="ECO:0000256" key="6">
    <source>
        <dbReference type="ARBA" id="ARBA00022741"/>
    </source>
</evidence>
<dbReference type="CDD" id="cd18578">
    <property type="entry name" value="ABC_6TM_Pgp_ABCB1_D2_like"/>
    <property type="match status" value="1"/>
</dbReference>
<feature type="compositionally biased region" description="Polar residues" evidence="12">
    <location>
        <begin position="8"/>
        <end position="18"/>
    </location>
</feature>
<evidence type="ECO:0000256" key="4">
    <source>
        <dbReference type="ARBA" id="ARBA00022692"/>
    </source>
</evidence>
<feature type="region of interest" description="Disordered" evidence="12">
    <location>
        <begin position="1"/>
        <end position="56"/>
    </location>
</feature>
<feature type="domain" description="ABC transporter" evidence="14">
    <location>
        <begin position="1061"/>
        <end position="1303"/>
    </location>
</feature>
<dbReference type="InterPro" id="IPR027417">
    <property type="entry name" value="P-loop_NTPase"/>
</dbReference>
<dbReference type="GO" id="GO:0090374">
    <property type="term" value="P:oligopeptide export from mitochondrion"/>
    <property type="evidence" value="ECO:0007669"/>
    <property type="project" value="TreeGrafter"/>
</dbReference>
<protein>
    <submittedName>
        <fullName evidence="16">Uncharacterized protein</fullName>
    </submittedName>
</protein>
<dbReference type="OrthoDB" id="6500128at2759"/>
<evidence type="ECO:0000256" key="1">
    <source>
        <dbReference type="ARBA" id="ARBA00004141"/>
    </source>
</evidence>
<feature type="transmembrane region" description="Helical" evidence="13">
    <location>
        <begin position="72"/>
        <end position="100"/>
    </location>
</feature>
<keyword evidence="10 13" id="KW-0472">Membrane</keyword>
<keyword evidence="4 13" id="KW-0812">Transmembrane</keyword>
<reference evidence="16 17" key="1">
    <citation type="submission" date="2020-12" db="EMBL/GenBank/DDBJ databases">
        <title>Metabolic potential, ecology and presence of endohyphal bacteria is reflected in genomic diversity of Mucoromycotina.</title>
        <authorList>
            <person name="Muszewska A."/>
            <person name="Okrasinska A."/>
            <person name="Steczkiewicz K."/>
            <person name="Drgas O."/>
            <person name="Orlowska M."/>
            <person name="Perlinska-Lenart U."/>
            <person name="Aleksandrzak-Piekarczyk T."/>
            <person name="Szatraj K."/>
            <person name="Zielenkiewicz U."/>
            <person name="Pilsyk S."/>
            <person name="Malc E."/>
            <person name="Mieczkowski P."/>
            <person name="Kruszewska J.S."/>
            <person name="Biernat P."/>
            <person name="Pawlowska J."/>
        </authorList>
    </citation>
    <scope>NUCLEOTIDE SEQUENCE [LARGE SCALE GENOMIC DNA]</scope>
    <source>
        <strain evidence="16 17">CBS 142.35</strain>
    </source>
</reference>
<dbReference type="FunFam" id="1.20.1560.10:FF:000018">
    <property type="entry name" value="ATP-binding cassette subfamily B member 11"/>
    <property type="match status" value="1"/>
</dbReference>
<dbReference type="PROSITE" id="PS50893">
    <property type="entry name" value="ABC_TRANSPORTER_2"/>
    <property type="match status" value="2"/>
</dbReference>
<gene>
    <name evidence="16" type="ORF">INT45_004523</name>
</gene>
<feature type="transmembrane region" description="Helical" evidence="13">
    <location>
        <begin position="882"/>
        <end position="901"/>
    </location>
</feature>
<dbReference type="InterPro" id="IPR003439">
    <property type="entry name" value="ABC_transporter-like_ATP-bd"/>
</dbReference>
<dbReference type="Pfam" id="PF00664">
    <property type="entry name" value="ABC_membrane"/>
    <property type="match status" value="2"/>
</dbReference>
<feature type="transmembrane region" description="Helical" evidence="13">
    <location>
        <begin position="962"/>
        <end position="981"/>
    </location>
</feature>
<feature type="domain" description="ABC transporter" evidence="14">
    <location>
        <begin position="398"/>
        <end position="636"/>
    </location>
</feature>
<keyword evidence="8" id="KW-1278">Translocase</keyword>
<keyword evidence="6" id="KW-0547">Nucleotide-binding</keyword>
<feature type="domain" description="ABC transmembrane type-1" evidence="15">
    <location>
        <begin position="736"/>
        <end position="1027"/>
    </location>
</feature>
<evidence type="ECO:0000256" key="5">
    <source>
        <dbReference type="ARBA" id="ARBA00022737"/>
    </source>
</evidence>
<feature type="transmembrane region" description="Helical" evidence="13">
    <location>
        <begin position="120"/>
        <end position="144"/>
    </location>
</feature>
<dbReference type="SUPFAM" id="SSF90123">
    <property type="entry name" value="ABC transporter transmembrane region"/>
    <property type="match status" value="2"/>
</dbReference>
<feature type="transmembrane region" description="Helical" evidence="13">
    <location>
        <begin position="221"/>
        <end position="242"/>
    </location>
</feature>
<evidence type="ECO:0000256" key="3">
    <source>
        <dbReference type="ARBA" id="ARBA00022448"/>
    </source>
</evidence>
<sequence length="1309" mass="144624">MDEKKSHYNSLSPSSVAYNETKRVDQELEKIPSTQDDETDSNKKKKKKEEKKKKEPSVAPHKLFRYATSLDLLGVFVASIGSLGIGLLQPLSILMFGQFLSDFGSAMTNPDMLLDSTIDVILIFVYMGTATLVGGYITHALWVLTGERQARRIRELYVHSILHQDMTWFDKSEEGSLTTRLATDVQAIQEGISEKMGMIFQMTALFVSGMVIAFVKGWRLAVIILATIPIMGVLAGSVGFYYSKLTEKSQDTYAHAGSIAEQAFAGIRTIYSFSLQSRFSARYDKELDKACAIGCKRGVVLGLQIGIFMFVVFSTYALSFWYGGKLVSEGILTGDVVMVVFFAMMMGTQSFQSLPMNISAVSNACGSAYRIFEIIDRKPEINPDSLEGIQHGKLSGQIEFKGVHFCYPTRPDTQVLENFSIQIKPGQTIALVGSSGSGKSTTVQLLQRFYDALEGQVLIDGKNIKEYNVQWLRGQIGVVSQEPVLFNMSVRKNLLLGAMHENVTDEEIIDACKKANCHSFISQLPNGYNTMVGQQGSMLSGGQKQRIAIARAILKNPSILLLDEATSALDTKSERVVQQALDSASKDRTTLTIAHRLSTIRNADRIIVMQHGQVVEQGTHNELVEKDTMYAELVRKQLIAMEQQEQDKHFSDDSATIDNERMDFIAQSDDEDDDDIKEKEEIAINMLEKRLSNATSIEGVGLERRRDIEKEKKWNTTKTPFYKVLKEMRPEWPLIAMGILGGMLSGSAFPVLSLLLGLAISIMVDPTIENIRPGPMEGTNLYAFLFLITGIAAFIGMTLQTAAFEVAGERYTRRLRSRMFKAYLKQEVAFYDDESNNTGALTSALALDAKNVNEIISKIVGEITNIISCATTGFVIAFVYNWILTLIVLGCVPFLIIGAAYETKTEMDFEDDTKKAGIQTGEIAGEAINAIRTVASLTKQKYFEDKYAKAGLRPHKLTKRKAYLGSIGYALSQGAIMYLYAVAFYSGVRLIGINKITFQEMMVTLMALMITAFGIGRSAATASGIAKAKYSALSAFELLERHPSVDPDLEGIEPKTVQGEVKFNNVSFRYPARPDVPIFSGGFDLNGMEGKTIALVGSSGCGKSTTIGLLQRWYDVLGGTVRLDGQNVQNYSLDNLRSHLGIVGQEPVLFDMSIGDNIRFGVPDHIKVTDNDVMKACIAANIHHFISSLPHKYDTRVGDKGSQLSGGQKQRIAIARALLRNPRVLLLDEATSALDSESEKLVQEAIDNVIQEGGRTTITIAHRLSTIQNADLICVIDQGRVVEQGSHFELLKLKGLYYTLVREQTLNTN</sequence>
<dbReference type="GO" id="GO:0015421">
    <property type="term" value="F:ABC-type oligopeptide transporter activity"/>
    <property type="evidence" value="ECO:0007669"/>
    <property type="project" value="TreeGrafter"/>
</dbReference>
<keyword evidence="9 13" id="KW-1133">Transmembrane helix</keyword>
<comment type="similarity">
    <text evidence="2">Belongs to the ABC transporter superfamily. ABCB family. Multidrug resistance exporter (TC 3.A.1.201) subfamily.</text>
</comment>
<comment type="subcellular location">
    <subcellularLocation>
        <location evidence="1">Membrane</location>
        <topology evidence="1">Multi-pass membrane protein</topology>
    </subcellularLocation>
</comment>
<evidence type="ECO:0000256" key="9">
    <source>
        <dbReference type="ARBA" id="ARBA00022989"/>
    </source>
</evidence>
<dbReference type="InterPro" id="IPR039421">
    <property type="entry name" value="Type_1_exporter"/>
</dbReference>
<evidence type="ECO:0000313" key="17">
    <source>
        <dbReference type="Proteomes" id="UP000646827"/>
    </source>
</evidence>
<accession>A0A8H7VNV3</accession>
<dbReference type="SMART" id="SM00382">
    <property type="entry name" value="AAA"/>
    <property type="match status" value="2"/>
</dbReference>
<evidence type="ECO:0000256" key="11">
    <source>
        <dbReference type="ARBA" id="ARBA00023180"/>
    </source>
</evidence>
<dbReference type="EMBL" id="JAEPRB010000106">
    <property type="protein sequence ID" value="KAG2221529.1"/>
    <property type="molecule type" value="Genomic_DNA"/>
</dbReference>
<keyword evidence="11" id="KW-0325">Glycoprotein</keyword>
<feature type="compositionally biased region" description="Basic and acidic residues" evidence="12">
    <location>
        <begin position="20"/>
        <end position="30"/>
    </location>
</feature>
<dbReference type="FunFam" id="3.40.50.300:FF:000205">
    <property type="entry name" value="ABC transporter B family member 4"/>
    <property type="match status" value="1"/>
</dbReference>
<feature type="transmembrane region" description="Helical" evidence="13">
    <location>
        <begin position="1001"/>
        <end position="1020"/>
    </location>
</feature>
<name>A0A8H7VNV3_9FUNG</name>
<dbReference type="InterPro" id="IPR036640">
    <property type="entry name" value="ABC1_TM_sf"/>
</dbReference>
<dbReference type="CDD" id="cd03249">
    <property type="entry name" value="ABC_MTABC3_MDL1_MDL2"/>
    <property type="match status" value="2"/>
</dbReference>
<dbReference type="Pfam" id="PF00005">
    <property type="entry name" value="ABC_tran"/>
    <property type="match status" value="2"/>
</dbReference>
<feature type="transmembrane region" description="Helical" evidence="13">
    <location>
        <begin position="198"/>
        <end position="215"/>
    </location>
</feature>
<feature type="transmembrane region" description="Helical" evidence="13">
    <location>
        <begin position="782"/>
        <end position="808"/>
    </location>
</feature>
<dbReference type="Gene3D" id="1.20.1560.10">
    <property type="entry name" value="ABC transporter type 1, transmembrane domain"/>
    <property type="match status" value="1"/>
</dbReference>
<dbReference type="Gene3D" id="3.40.50.300">
    <property type="entry name" value="P-loop containing nucleotide triphosphate hydrolases"/>
    <property type="match status" value="2"/>
</dbReference>
<evidence type="ECO:0000259" key="14">
    <source>
        <dbReference type="PROSITE" id="PS50893"/>
    </source>
</evidence>
<keyword evidence="7" id="KW-0067">ATP-binding</keyword>
<keyword evidence="17" id="KW-1185">Reference proteome</keyword>
<proteinExistence type="inferred from homology"/>
<dbReference type="InterPro" id="IPR011527">
    <property type="entry name" value="ABC1_TM_dom"/>
</dbReference>
<dbReference type="GO" id="GO:0016887">
    <property type="term" value="F:ATP hydrolysis activity"/>
    <property type="evidence" value="ECO:0007669"/>
    <property type="project" value="InterPro"/>
</dbReference>
<dbReference type="SUPFAM" id="SSF52540">
    <property type="entry name" value="P-loop containing nucleoside triphosphate hydrolases"/>
    <property type="match status" value="2"/>
</dbReference>
<evidence type="ECO:0000256" key="10">
    <source>
        <dbReference type="ARBA" id="ARBA00023136"/>
    </source>
</evidence>
<dbReference type="GO" id="GO:0005743">
    <property type="term" value="C:mitochondrial inner membrane"/>
    <property type="evidence" value="ECO:0007669"/>
    <property type="project" value="TreeGrafter"/>
</dbReference>
<evidence type="ECO:0000256" key="13">
    <source>
        <dbReference type="SAM" id="Phobius"/>
    </source>
</evidence>
<dbReference type="PANTHER" id="PTHR43394:SF27">
    <property type="entry name" value="ATP-DEPENDENT TRANSLOCASE ABCB1-LIKE"/>
    <property type="match status" value="1"/>
</dbReference>
<dbReference type="Proteomes" id="UP000646827">
    <property type="component" value="Unassembled WGS sequence"/>
</dbReference>
<keyword evidence="5" id="KW-0677">Repeat</keyword>
<comment type="caution">
    <text evidence="16">The sequence shown here is derived from an EMBL/GenBank/DDBJ whole genome shotgun (WGS) entry which is preliminary data.</text>
</comment>
<dbReference type="PROSITE" id="PS00211">
    <property type="entry name" value="ABC_TRANSPORTER_1"/>
    <property type="match status" value="2"/>
</dbReference>
<evidence type="ECO:0000256" key="2">
    <source>
        <dbReference type="ARBA" id="ARBA00007577"/>
    </source>
</evidence>
<dbReference type="CDD" id="cd18577">
    <property type="entry name" value="ABC_6TM_Pgp_ABCB1_D1_like"/>
    <property type="match status" value="1"/>
</dbReference>
<organism evidence="16 17">
    <name type="scientific">Circinella minor</name>
    <dbReference type="NCBI Taxonomy" id="1195481"/>
    <lineage>
        <taxon>Eukaryota</taxon>
        <taxon>Fungi</taxon>
        <taxon>Fungi incertae sedis</taxon>
        <taxon>Mucoromycota</taxon>
        <taxon>Mucoromycotina</taxon>
        <taxon>Mucoromycetes</taxon>
        <taxon>Mucorales</taxon>
        <taxon>Lichtheimiaceae</taxon>
        <taxon>Circinella</taxon>
    </lineage>
</organism>
<evidence type="ECO:0000256" key="7">
    <source>
        <dbReference type="ARBA" id="ARBA00022840"/>
    </source>
</evidence>